<protein>
    <submittedName>
        <fullName evidence="3">Putative synapse-associated protein</fullName>
    </submittedName>
</protein>
<feature type="region of interest" description="Disordered" evidence="1">
    <location>
        <begin position="344"/>
        <end position="379"/>
    </location>
</feature>
<evidence type="ECO:0000259" key="2">
    <source>
        <dbReference type="PROSITE" id="PS50858"/>
    </source>
</evidence>
<dbReference type="GO" id="GO:0048172">
    <property type="term" value="P:regulation of short-term neuronal synaptic plasticity"/>
    <property type="evidence" value="ECO:0007669"/>
    <property type="project" value="TreeGrafter"/>
</dbReference>
<dbReference type="InterPro" id="IPR035925">
    <property type="entry name" value="BSD_dom_sf"/>
</dbReference>
<feature type="compositionally biased region" description="Polar residues" evidence="1">
    <location>
        <begin position="1"/>
        <end position="11"/>
    </location>
</feature>
<dbReference type="GO" id="GO:0005794">
    <property type="term" value="C:Golgi apparatus"/>
    <property type="evidence" value="ECO:0007669"/>
    <property type="project" value="TreeGrafter"/>
</dbReference>
<dbReference type="InterPro" id="IPR005607">
    <property type="entry name" value="BSD_dom"/>
</dbReference>
<feature type="compositionally biased region" description="Polar residues" evidence="1">
    <location>
        <begin position="356"/>
        <end position="366"/>
    </location>
</feature>
<feature type="compositionally biased region" description="Basic and acidic residues" evidence="1">
    <location>
        <begin position="15"/>
        <end position="26"/>
    </location>
</feature>
<dbReference type="Pfam" id="PF03909">
    <property type="entry name" value="BSD"/>
    <property type="match status" value="1"/>
</dbReference>
<dbReference type="SUPFAM" id="SSF140383">
    <property type="entry name" value="BSD domain-like"/>
    <property type="match status" value="1"/>
</dbReference>
<dbReference type="SMART" id="SM00751">
    <property type="entry name" value="BSD"/>
    <property type="match status" value="1"/>
</dbReference>
<sequence>MFSGLTSQVSSWMGKKHEAENGKTEESSDVDTPVVAASDVIADGNKKDLSPTKVGAAGGKLEMLGNFGGSVKTQMSSWLVGGIPGLRKTESGPAGSGGENTSATTAASAPTPQLSNRGSPIEKEDEASSDTGGADSEGHASEGSGSPLEEKDPAQMAAVSTKMAAGAKSFGSFLYSAVNKAGAKVSEASAKIKKTVEENSLLGEFNKEQEAFLKEKANRSAGGTTAVPPWLGCPNQQALKQECLALSQDRRNFVRVPPEGVDFTFDYETQFAVCEAILAEDPNLEKMRFELVPKVIKEENFWRNYMYRVSLICQANELSSMVQENSNADRTSKSAGSEITAACKEAQNDPPRQEMDWTSSPMRSHSGTTGGTGGDEEFVSDTFTARPEDYAEVREGIRRLGLGDKKNLPEEDWERELDAELQDFEMIVGSTGAPQHAMPVLDEHLLDDLTDLK</sequence>
<organism evidence="3">
    <name type="scientific">Rhodnius neglectus</name>
    <dbReference type="NCBI Taxonomy" id="72488"/>
    <lineage>
        <taxon>Eukaryota</taxon>
        <taxon>Metazoa</taxon>
        <taxon>Ecdysozoa</taxon>
        <taxon>Arthropoda</taxon>
        <taxon>Hexapoda</taxon>
        <taxon>Insecta</taxon>
        <taxon>Pterygota</taxon>
        <taxon>Neoptera</taxon>
        <taxon>Paraneoptera</taxon>
        <taxon>Hemiptera</taxon>
        <taxon>Heteroptera</taxon>
        <taxon>Panheteroptera</taxon>
        <taxon>Cimicomorpha</taxon>
        <taxon>Reduviidae</taxon>
        <taxon>Triatominae</taxon>
        <taxon>Rhodnius</taxon>
    </lineage>
</organism>
<feature type="region of interest" description="Disordered" evidence="1">
    <location>
        <begin position="1"/>
        <end position="34"/>
    </location>
</feature>
<dbReference type="PANTHER" id="PTHR16019:SF6">
    <property type="entry name" value="SYNAPSE-ASSOCIATED PROTEIN 1"/>
    <property type="match status" value="1"/>
</dbReference>
<evidence type="ECO:0000313" key="3">
    <source>
        <dbReference type="EMBL" id="JAI56577.1"/>
    </source>
</evidence>
<dbReference type="PANTHER" id="PTHR16019">
    <property type="entry name" value="SYNAPSE-ASSOCIATED PROTEIN"/>
    <property type="match status" value="1"/>
</dbReference>
<dbReference type="AlphaFoldDB" id="A0A0P4VTJ0"/>
<dbReference type="EMBL" id="GDKW01000018">
    <property type="protein sequence ID" value="JAI56577.1"/>
    <property type="molecule type" value="mRNA"/>
</dbReference>
<dbReference type="InterPro" id="IPR051494">
    <property type="entry name" value="BSD_domain-containing"/>
</dbReference>
<accession>A0A0P4VTJ0</accession>
<feature type="domain" description="BSD" evidence="2">
    <location>
        <begin position="259"/>
        <end position="313"/>
    </location>
</feature>
<reference evidence="3" key="1">
    <citation type="journal article" date="2016" name="PLoS Negl. Trop. Dis.">
        <title>A Deep Insight into the Sialome of Rhodnius neglectus, a Vector of Chagas Disease.</title>
        <authorList>
            <person name="Santiago P.B."/>
            <person name="Assumpcao T.C."/>
            <person name="Araujo C.N."/>
            <person name="Bastos I.M."/>
            <person name="Neves D."/>
            <person name="Silva I.G."/>
            <person name="Charneau S."/>
            <person name="Queiroz R.M."/>
            <person name="Raiol T."/>
            <person name="Oliveira J.V."/>
            <person name="Sousa M.V."/>
            <person name="Calvo E."/>
            <person name="Ribeiro J.M."/>
            <person name="Santana J.M."/>
        </authorList>
    </citation>
    <scope>NUCLEOTIDE SEQUENCE</scope>
    <source>
        <tissue evidence="3">Salivary glands</tissue>
    </source>
</reference>
<dbReference type="PROSITE" id="PS50858">
    <property type="entry name" value="BSD"/>
    <property type="match status" value="1"/>
</dbReference>
<proteinExistence type="evidence at transcript level"/>
<dbReference type="GO" id="GO:0038203">
    <property type="term" value="P:TORC2 signaling"/>
    <property type="evidence" value="ECO:0007669"/>
    <property type="project" value="TreeGrafter"/>
</dbReference>
<dbReference type="GO" id="GO:0045202">
    <property type="term" value="C:synapse"/>
    <property type="evidence" value="ECO:0007669"/>
    <property type="project" value="TreeGrafter"/>
</dbReference>
<evidence type="ECO:0000256" key="1">
    <source>
        <dbReference type="SAM" id="MobiDB-lite"/>
    </source>
</evidence>
<dbReference type="GO" id="GO:0005634">
    <property type="term" value="C:nucleus"/>
    <property type="evidence" value="ECO:0007669"/>
    <property type="project" value="TreeGrafter"/>
</dbReference>
<feature type="region of interest" description="Disordered" evidence="1">
    <location>
        <begin position="82"/>
        <end position="159"/>
    </location>
</feature>
<dbReference type="Gene3D" id="1.10.3970.10">
    <property type="entry name" value="BSD domain"/>
    <property type="match status" value="1"/>
</dbReference>
<feature type="compositionally biased region" description="Low complexity" evidence="1">
    <location>
        <begin position="101"/>
        <end position="112"/>
    </location>
</feature>
<name>A0A0P4VTJ0_9HEMI</name>